<dbReference type="InterPro" id="IPR000276">
    <property type="entry name" value="GPCR_Rhodpsn"/>
</dbReference>
<feature type="transmembrane region" description="Helical" evidence="14">
    <location>
        <begin position="334"/>
        <end position="361"/>
    </location>
</feature>
<dbReference type="PRINTS" id="PR00237">
    <property type="entry name" value="GPCRRHODOPSN"/>
</dbReference>
<gene>
    <name evidence="17" type="ORF">E1301_Tti000038</name>
</gene>
<dbReference type="InterPro" id="IPR017452">
    <property type="entry name" value="GPCR_Rhodpsn_7TM"/>
</dbReference>
<name>A0A5A9N3Q9_9TELE</name>
<dbReference type="InterPro" id="IPR050125">
    <property type="entry name" value="GPCR_opsins"/>
</dbReference>
<accession>A0A5A9N3Q9</accession>
<comment type="function">
    <text evidence="13">Photoreceptor implicated in non-image-forming responses to light.</text>
</comment>
<dbReference type="EMBL" id="SOYY01000023">
    <property type="protein sequence ID" value="KAA0704320.1"/>
    <property type="molecule type" value="Genomic_DNA"/>
</dbReference>
<comment type="similarity">
    <text evidence="14">Belongs to the G-protein coupled receptor 1 family. Opsin subfamily.</text>
</comment>
<feature type="transmembrane region" description="Helical" evidence="14">
    <location>
        <begin position="431"/>
        <end position="451"/>
    </location>
</feature>
<evidence type="ECO:0000313" key="17">
    <source>
        <dbReference type="EMBL" id="KAA0704320.1"/>
    </source>
</evidence>
<proteinExistence type="inferred from homology"/>
<evidence type="ECO:0000256" key="7">
    <source>
        <dbReference type="ARBA" id="ARBA00022991"/>
    </source>
</evidence>
<sequence length="686" mass="77279">MRLQHRSPRGQTHTQKESADRKKMKMGRIVTHVPAGRLALAALWCVIQLPPMLDGIVLWTSAHRVQGLSSSDSHISLVVEATGNKIIDTSVMFSAVRGGQRISERHRSDRPSSQRTTHMPITPAHKRLNSPSSFLRIRTVEEPQAAGMEDKLEMDRGFFRKVDVPDHAHYIVAFFVAVIGALGVTGNILVIYAFFSNKKLRTPPNYFIINLAVSDFLMAITQSPIFFVNCLYKEWVFGEMGCKMYAFCGALFGITSMINLLAISIDRYIVITKPLQAIRWTSGRRTMLIILVVWIYSLAWSLAPLLGWSSYIPEGLMTSCTWDYVTATPANKSYTLMLCCFVFFIPLGIISYCYIFMFLAIRNAGREMEKLGSHVRKTTLIQEQSIRTEWKLAKIAFVVIIVFVLSWSPYACVTLIAWGGYSHVLSPYSKAVPAVIAKASAIYNPFIYAIIRSKYRDTLAEKVPCLHFLAQSSRKEFICVSNSGSSFREPVISRHSSGFQHVSSMSTGDTVWSDVELDPMDQKSHFLRHSRSANQLRDEAQKQKAKRVEMRIKGRGEVRSEEKLAVTDSWALRSSGHDLVSESVNMTTVPLLMAKDPSPGEEEESEDSLTGQDSISVSSLSRSLAFYEDMDTPLRPTSEINLCEKIIVTQTREDDFILSLRTLNCSPELLESVQKYILRETAKPRT</sequence>
<evidence type="ECO:0000259" key="16">
    <source>
        <dbReference type="PROSITE" id="PS50262"/>
    </source>
</evidence>
<evidence type="ECO:0000256" key="2">
    <source>
        <dbReference type="ARBA" id="ARBA00022543"/>
    </source>
</evidence>
<keyword evidence="4 14" id="KW-0812">Transmembrane</keyword>
<dbReference type="SUPFAM" id="SSF81321">
    <property type="entry name" value="Family A G protein-coupled receptor-like"/>
    <property type="match status" value="1"/>
</dbReference>
<dbReference type="GO" id="GO:0007601">
    <property type="term" value="P:visual perception"/>
    <property type="evidence" value="ECO:0007669"/>
    <property type="project" value="InterPro"/>
</dbReference>
<evidence type="ECO:0000256" key="9">
    <source>
        <dbReference type="ARBA" id="ARBA00023136"/>
    </source>
</evidence>
<dbReference type="GO" id="GO:0016020">
    <property type="term" value="C:membrane"/>
    <property type="evidence" value="ECO:0007669"/>
    <property type="project" value="UniProtKB-SubCell"/>
</dbReference>
<feature type="region of interest" description="Disordered" evidence="15">
    <location>
        <begin position="1"/>
        <end position="24"/>
    </location>
</feature>
<evidence type="ECO:0000256" key="11">
    <source>
        <dbReference type="ARBA" id="ARBA00023170"/>
    </source>
</evidence>
<protein>
    <submittedName>
        <fullName evidence="17">Melanopsin-B Opsin-4B</fullName>
    </submittedName>
</protein>
<comment type="subcellular location">
    <subcellularLocation>
        <location evidence="1 14">Membrane</location>
        <topology evidence="1 14">Multi-pass membrane protein</topology>
    </subcellularLocation>
</comment>
<dbReference type="PROSITE" id="PS50262">
    <property type="entry name" value="G_PROTEIN_RECEP_F1_2"/>
    <property type="match status" value="1"/>
</dbReference>
<dbReference type="CDD" id="cd15336">
    <property type="entry name" value="7tmA_Melanopsin"/>
    <property type="match status" value="1"/>
</dbReference>
<keyword evidence="6 14" id="KW-1133">Transmembrane helix</keyword>
<dbReference type="GO" id="GO:0007602">
    <property type="term" value="P:phototransduction"/>
    <property type="evidence" value="ECO:0007669"/>
    <property type="project" value="UniProtKB-KW"/>
</dbReference>
<dbReference type="GO" id="GO:0004930">
    <property type="term" value="F:G protein-coupled receptor activity"/>
    <property type="evidence" value="ECO:0007669"/>
    <property type="project" value="UniProtKB-KW"/>
</dbReference>
<dbReference type="FunFam" id="1.20.1070.10:FF:000044">
    <property type="entry name" value="Opsin, ultraviolet-sensitive"/>
    <property type="match status" value="1"/>
</dbReference>
<dbReference type="GO" id="GO:0009881">
    <property type="term" value="F:photoreceptor activity"/>
    <property type="evidence" value="ECO:0007669"/>
    <property type="project" value="UniProtKB-KW"/>
</dbReference>
<evidence type="ECO:0000256" key="5">
    <source>
        <dbReference type="ARBA" id="ARBA00022925"/>
    </source>
</evidence>
<keyword evidence="8 14" id="KW-0297">G-protein coupled receptor</keyword>
<keyword evidence="2 14" id="KW-0600">Photoreceptor protein</keyword>
<dbReference type="PANTHER" id="PTHR24240">
    <property type="entry name" value="OPSIN"/>
    <property type="match status" value="1"/>
</dbReference>
<evidence type="ECO:0000256" key="15">
    <source>
        <dbReference type="SAM" id="MobiDB-lite"/>
    </source>
</evidence>
<feature type="region of interest" description="Disordered" evidence="15">
    <location>
        <begin position="592"/>
        <end position="616"/>
    </location>
</feature>
<evidence type="ECO:0000256" key="6">
    <source>
        <dbReference type="ARBA" id="ARBA00022989"/>
    </source>
</evidence>
<evidence type="ECO:0000256" key="14">
    <source>
        <dbReference type="RuleBase" id="RU004951"/>
    </source>
</evidence>
<organism evidence="17 18">
    <name type="scientific">Triplophysa tibetana</name>
    <dbReference type="NCBI Taxonomy" id="1572043"/>
    <lineage>
        <taxon>Eukaryota</taxon>
        <taxon>Metazoa</taxon>
        <taxon>Chordata</taxon>
        <taxon>Craniata</taxon>
        <taxon>Vertebrata</taxon>
        <taxon>Euteleostomi</taxon>
        <taxon>Actinopterygii</taxon>
        <taxon>Neopterygii</taxon>
        <taxon>Teleostei</taxon>
        <taxon>Ostariophysi</taxon>
        <taxon>Cypriniformes</taxon>
        <taxon>Nemacheilidae</taxon>
        <taxon>Triplophysa</taxon>
    </lineage>
</organism>
<dbReference type="AlphaFoldDB" id="A0A5A9N3Q9"/>
<feature type="transmembrane region" description="Helical" evidence="14">
    <location>
        <begin position="170"/>
        <end position="195"/>
    </location>
</feature>
<dbReference type="InterPro" id="IPR027430">
    <property type="entry name" value="Retinal_BS"/>
</dbReference>
<keyword evidence="11 14" id="KW-0675">Receptor</keyword>
<keyword evidence="3 14" id="KW-0716">Sensory transduction</keyword>
<keyword evidence="5 14" id="KW-0681">Retinal protein</keyword>
<dbReference type="Gene3D" id="1.20.1070.10">
    <property type="entry name" value="Rhodopsin 7-helix transmembrane proteins"/>
    <property type="match status" value="1"/>
</dbReference>
<feature type="compositionally biased region" description="Basic and acidic residues" evidence="15">
    <location>
        <begin position="102"/>
        <end position="112"/>
    </location>
</feature>
<dbReference type="PROSITE" id="PS00238">
    <property type="entry name" value="OPSIN"/>
    <property type="match status" value="1"/>
</dbReference>
<evidence type="ECO:0000256" key="13">
    <source>
        <dbReference type="ARBA" id="ARBA00059157"/>
    </source>
</evidence>
<evidence type="ECO:0000256" key="1">
    <source>
        <dbReference type="ARBA" id="ARBA00004141"/>
    </source>
</evidence>
<dbReference type="Proteomes" id="UP000324632">
    <property type="component" value="Chromosome 23"/>
</dbReference>
<feature type="transmembrane region" description="Helical" evidence="14">
    <location>
        <begin position="207"/>
        <end position="232"/>
    </location>
</feature>
<keyword evidence="18" id="KW-1185">Reference proteome</keyword>
<evidence type="ECO:0000256" key="10">
    <source>
        <dbReference type="ARBA" id="ARBA00023157"/>
    </source>
</evidence>
<dbReference type="PRINTS" id="PR00238">
    <property type="entry name" value="OPSIN"/>
</dbReference>
<evidence type="ECO:0000256" key="8">
    <source>
        <dbReference type="ARBA" id="ARBA00023040"/>
    </source>
</evidence>
<feature type="region of interest" description="Disordered" evidence="15">
    <location>
        <begin position="100"/>
        <end position="123"/>
    </location>
</feature>
<keyword evidence="10" id="KW-1015">Disulfide bond</keyword>
<dbReference type="InterPro" id="IPR001760">
    <property type="entry name" value="Opsin"/>
</dbReference>
<feature type="domain" description="G-protein coupled receptors family 1 profile" evidence="16">
    <location>
        <begin position="186"/>
        <end position="448"/>
    </location>
</feature>
<evidence type="ECO:0000256" key="4">
    <source>
        <dbReference type="ARBA" id="ARBA00022692"/>
    </source>
</evidence>
<reference evidence="17 18" key="1">
    <citation type="journal article" date="2019" name="Mol. Ecol. Resour.">
        <title>Chromosome-level genome assembly of Triplophysa tibetana, a fish adapted to the harsh high-altitude environment of the Tibetan Plateau.</title>
        <authorList>
            <person name="Yang X."/>
            <person name="Liu H."/>
            <person name="Ma Z."/>
            <person name="Zou Y."/>
            <person name="Zou M."/>
            <person name="Mao Y."/>
            <person name="Li X."/>
            <person name="Wang H."/>
            <person name="Chen T."/>
            <person name="Wang W."/>
            <person name="Yang R."/>
        </authorList>
    </citation>
    <scope>NUCLEOTIDE SEQUENCE [LARGE SCALE GENOMIC DNA]</scope>
    <source>
        <strain evidence="17">TTIB1903HZAU</strain>
        <tissue evidence="17">Muscle</tissue>
    </source>
</reference>
<dbReference type="PROSITE" id="PS00237">
    <property type="entry name" value="G_PROTEIN_RECEP_F1_1"/>
    <property type="match status" value="1"/>
</dbReference>
<dbReference type="Pfam" id="PF00001">
    <property type="entry name" value="7tm_1"/>
    <property type="match status" value="1"/>
</dbReference>
<dbReference type="SMART" id="SM01381">
    <property type="entry name" value="7TM_GPCR_Srsx"/>
    <property type="match status" value="1"/>
</dbReference>
<keyword evidence="9 14" id="KW-0472">Membrane</keyword>
<feature type="transmembrane region" description="Helical" evidence="14">
    <location>
        <begin position="244"/>
        <end position="265"/>
    </location>
</feature>
<comment type="caution">
    <text evidence="17">The sequence shown here is derived from an EMBL/GenBank/DDBJ whole genome shotgun (WGS) entry which is preliminary data.</text>
</comment>
<evidence type="ECO:0000256" key="12">
    <source>
        <dbReference type="ARBA" id="ARBA00023224"/>
    </source>
</evidence>
<feature type="transmembrane region" description="Helical" evidence="14">
    <location>
        <begin position="395"/>
        <end position="419"/>
    </location>
</feature>
<evidence type="ECO:0000256" key="3">
    <source>
        <dbReference type="ARBA" id="ARBA00022606"/>
    </source>
</evidence>
<keyword evidence="12 14" id="KW-0807">Transducer</keyword>
<keyword evidence="7 14" id="KW-0157">Chromophore</keyword>
<feature type="transmembrane region" description="Helical" evidence="14">
    <location>
        <begin position="286"/>
        <end position="308"/>
    </location>
</feature>
<feature type="transmembrane region" description="Helical" evidence="14">
    <location>
        <begin position="29"/>
        <end position="49"/>
    </location>
</feature>
<evidence type="ECO:0000313" key="18">
    <source>
        <dbReference type="Proteomes" id="UP000324632"/>
    </source>
</evidence>
<comment type="caution">
    <text evidence="14">Lacks conserved residue(s) required for the propagation of feature annotation.</text>
</comment>